<dbReference type="Pfam" id="PF13523">
    <property type="entry name" value="Acetyltransf_8"/>
    <property type="match status" value="1"/>
</dbReference>
<dbReference type="Proteomes" id="UP000032803">
    <property type="component" value="Plasmid II"/>
</dbReference>
<dbReference type="PANTHER" id="PTHR31438:SF1">
    <property type="entry name" value="LYSINE N-ACYLTRANSFERASE C17G9.06C-RELATED"/>
    <property type="match status" value="1"/>
</dbReference>
<organism evidence="3 4">
    <name type="scientific">Legionella hackeliae</name>
    <dbReference type="NCBI Taxonomy" id="449"/>
    <lineage>
        <taxon>Bacteria</taxon>
        <taxon>Pseudomonadati</taxon>
        <taxon>Pseudomonadota</taxon>
        <taxon>Gammaproteobacteria</taxon>
        <taxon>Legionellales</taxon>
        <taxon>Legionellaceae</taxon>
        <taxon>Legionella</taxon>
    </lineage>
</organism>
<dbReference type="PROSITE" id="PS51186">
    <property type="entry name" value="GNAT"/>
    <property type="match status" value="1"/>
</dbReference>
<evidence type="ECO:0000313" key="4">
    <source>
        <dbReference type="Proteomes" id="UP000032803"/>
    </source>
</evidence>
<dbReference type="PANTHER" id="PTHR31438">
    <property type="entry name" value="LYSINE N-ACYLTRANSFERASE C17G9.06C-RELATED"/>
    <property type="match status" value="1"/>
</dbReference>
<keyword evidence="3" id="KW-0614">Plasmid</keyword>
<geneLocation type="plasmid" evidence="3 4">
    <name>II</name>
</geneLocation>
<accession>A0A0A8UXS0</accession>
<dbReference type="HOGENOM" id="CLU_731148_0_0_6"/>
<dbReference type="Gene3D" id="3.40.50.300">
    <property type="entry name" value="P-loop containing nucleotide triphosphate hydrolases"/>
    <property type="match status" value="1"/>
</dbReference>
<evidence type="ECO:0000259" key="2">
    <source>
        <dbReference type="PROSITE" id="PS51186"/>
    </source>
</evidence>
<dbReference type="EMBL" id="LN681226">
    <property type="protein sequence ID" value="CEK12341.1"/>
    <property type="molecule type" value="Genomic_DNA"/>
</dbReference>
<evidence type="ECO:0000313" key="3">
    <source>
        <dbReference type="EMBL" id="CEK12341.1"/>
    </source>
</evidence>
<dbReference type="InterPro" id="IPR000182">
    <property type="entry name" value="GNAT_dom"/>
</dbReference>
<dbReference type="KEGG" id="lha:LHA_pA0094"/>
<proteinExistence type="predicted"/>
<dbReference type="InterPro" id="IPR016181">
    <property type="entry name" value="Acyl_CoA_acyltransferase"/>
</dbReference>
<dbReference type="SUPFAM" id="SSF52540">
    <property type="entry name" value="P-loop containing nucleoside triphosphate hydrolases"/>
    <property type="match status" value="1"/>
</dbReference>
<reference evidence="4" key="1">
    <citation type="submission" date="2014-09" db="EMBL/GenBank/DDBJ databases">
        <authorList>
            <person name="Gomez-Valero L."/>
        </authorList>
    </citation>
    <scope>NUCLEOTIDE SEQUENCE [LARGE SCALE GENOMIC DNA]</scope>
    <source>
        <strain evidence="4">ATCC35250</strain>
        <plasmid evidence="4">II</plasmid>
    </source>
</reference>
<dbReference type="GO" id="GO:0016410">
    <property type="term" value="F:N-acyltransferase activity"/>
    <property type="evidence" value="ECO:0007669"/>
    <property type="project" value="TreeGrafter"/>
</dbReference>
<keyword evidence="4" id="KW-1185">Reference proteome</keyword>
<dbReference type="AlphaFoldDB" id="A0A0A8UXS0"/>
<evidence type="ECO:0000256" key="1">
    <source>
        <dbReference type="ARBA" id="ARBA00023251"/>
    </source>
</evidence>
<dbReference type="OrthoDB" id="336415at2"/>
<feature type="domain" description="N-acetyltransferase" evidence="2">
    <location>
        <begin position="200"/>
        <end position="370"/>
    </location>
</feature>
<name>A0A0A8UXS0_LEGHA</name>
<dbReference type="GO" id="GO:0046677">
    <property type="term" value="P:response to antibiotic"/>
    <property type="evidence" value="ECO:0007669"/>
    <property type="project" value="UniProtKB-KW"/>
</dbReference>
<dbReference type="SUPFAM" id="SSF55729">
    <property type="entry name" value="Acyl-CoA N-acyltransferases (Nat)"/>
    <property type="match status" value="1"/>
</dbReference>
<sequence>MMPTNMMILLMGIAGTGKKTIGEAITTLASQFRLAHHHAWIDPVLKLLGNDAQVFWSLDDKGWAALNKARDVIFDTMTEVCSKETSFVITYELLANNSWHQEFFNQVQAVAQKREAMFVPIRLICNGAELVKRLKYSDRKGYFKTQDEALITKRLFEEDVYFSKEPYEMTLDVSCLSAEESARRILDWTSLVYGSKNQNLEFKPLGQRDLNLMTQWFAEPTVKQGYARNQQFSLEDISAKYSPRIEGIESIPSFIIYLNQKPIGFIQYYCLSDHLPEGISGHNASLFDEATPEQLAGIDLFIAEPSFRGVGLGRQIIRRFIAEQLYKFKAVVVDPQIGNEQAIPCYQKAGFLPTQYSEDANYLLMINMLSYRGSYEYS</sequence>
<protein>
    <recommendedName>
        <fullName evidence="2">N-acetyltransferase domain-containing protein</fullName>
    </recommendedName>
</protein>
<dbReference type="RefSeq" id="WP_021436852.1">
    <property type="nucleotide sequence ID" value="NZ_LN681226.1"/>
</dbReference>
<gene>
    <name evidence="3" type="ORF">LHA_pA0094</name>
</gene>
<dbReference type="Gene3D" id="3.40.630.30">
    <property type="match status" value="1"/>
</dbReference>
<keyword evidence="1" id="KW-0046">Antibiotic resistance</keyword>
<dbReference type="InterPro" id="IPR027417">
    <property type="entry name" value="P-loop_NTPase"/>
</dbReference>